<comment type="catalytic activity">
    <reaction evidence="1">
        <text>ATP + protein L-histidine = ADP + protein N-phospho-L-histidine.</text>
        <dbReference type="EC" id="2.7.13.3"/>
    </reaction>
</comment>
<evidence type="ECO:0000259" key="10">
    <source>
        <dbReference type="SMART" id="SM00387"/>
    </source>
</evidence>
<keyword evidence="9" id="KW-1133">Transmembrane helix</keyword>
<organism evidence="11 12">
    <name type="scientific">Filimonas lacunae</name>
    <dbReference type="NCBI Taxonomy" id="477680"/>
    <lineage>
        <taxon>Bacteria</taxon>
        <taxon>Pseudomonadati</taxon>
        <taxon>Bacteroidota</taxon>
        <taxon>Chitinophagia</taxon>
        <taxon>Chitinophagales</taxon>
        <taxon>Chitinophagaceae</taxon>
        <taxon>Filimonas</taxon>
    </lineage>
</organism>
<dbReference type="KEGG" id="fln:FLA_3376"/>
<dbReference type="STRING" id="477680.SAMN05421788_10227"/>
<protein>
    <recommendedName>
        <fullName evidence="2">histidine kinase</fullName>
        <ecNumber evidence="2">2.7.13.3</ecNumber>
    </recommendedName>
</protein>
<dbReference type="SMART" id="SM00387">
    <property type="entry name" value="HATPase_c"/>
    <property type="match status" value="1"/>
</dbReference>
<keyword evidence="9" id="KW-0812">Transmembrane</keyword>
<feature type="transmembrane region" description="Helical" evidence="9">
    <location>
        <begin position="46"/>
        <end position="63"/>
    </location>
</feature>
<dbReference type="Gene3D" id="3.30.565.10">
    <property type="entry name" value="Histidine kinase-like ATPase, C-terminal domain"/>
    <property type="match status" value="1"/>
</dbReference>
<dbReference type="AlphaFoldDB" id="A0A173MI98"/>
<keyword evidence="4" id="KW-0808">Transferase</keyword>
<proteinExistence type="predicted"/>
<evidence type="ECO:0000256" key="1">
    <source>
        <dbReference type="ARBA" id="ARBA00000085"/>
    </source>
</evidence>
<dbReference type="Gene3D" id="3.30.450.20">
    <property type="entry name" value="PAS domain"/>
    <property type="match status" value="1"/>
</dbReference>
<dbReference type="PANTHER" id="PTHR41523">
    <property type="entry name" value="TWO-COMPONENT SYSTEM SENSOR PROTEIN"/>
    <property type="match status" value="1"/>
</dbReference>
<dbReference type="SUPFAM" id="SSF55874">
    <property type="entry name" value="ATPase domain of HSP90 chaperone/DNA topoisomerase II/histidine kinase"/>
    <property type="match status" value="1"/>
</dbReference>
<evidence type="ECO:0000256" key="5">
    <source>
        <dbReference type="ARBA" id="ARBA00022741"/>
    </source>
</evidence>
<dbReference type="RefSeq" id="WP_076377493.1">
    <property type="nucleotide sequence ID" value="NZ_AP017422.1"/>
</dbReference>
<dbReference type="EC" id="2.7.13.3" evidence="2"/>
<evidence type="ECO:0000256" key="7">
    <source>
        <dbReference type="ARBA" id="ARBA00022840"/>
    </source>
</evidence>
<sequence>MFATSRFVWLVPVLCLCVTVVAKAQKANELIRLETLAERGSKNSVIIGILVLIAFCIILYSNYRTKHQVNRQLQAQQKEIHIQNNQIKELLAEKEGLLDEKEWLLKEIHHRVKNNLQIVMSLLNSQSAYLDNEAAIAAIQNSQHRMYAMSLIHQKLYQTESLATINMQWYVTELVNYMEDCFGTTDKIVFSKQVEPLELDAAQAVPIGLILNETVSNSIKYAFPANRKGHIYITLKAQDNCYHLTITDDGIGLPENFDITTAGSLGMSLIYGLSMQLDGELTIEGDKGFHLSLQFRCEGTLEKKMLAQTTEEDITGMHTNF</sequence>
<dbReference type="PANTHER" id="PTHR41523:SF8">
    <property type="entry name" value="ETHYLENE RESPONSE SENSOR PROTEIN"/>
    <property type="match status" value="1"/>
</dbReference>
<keyword evidence="3" id="KW-0597">Phosphoprotein</keyword>
<evidence type="ECO:0000256" key="2">
    <source>
        <dbReference type="ARBA" id="ARBA00012438"/>
    </source>
</evidence>
<evidence type="ECO:0000313" key="12">
    <source>
        <dbReference type="Proteomes" id="UP000186917"/>
    </source>
</evidence>
<keyword evidence="6 11" id="KW-0418">Kinase</keyword>
<evidence type="ECO:0000256" key="4">
    <source>
        <dbReference type="ARBA" id="ARBA00022679"/>
    </source>
</evidence>
<feature type="coiled-coil region" evidence="8">
    <location>
        <begin position="66"/>
        <end position="107"/>
    </location>
</feature>
<gene>
    <name evidence="11" type="ORF">SAMN05421788_10227</name>
</gene>
<dbReference type="EMBL" id="FTOR01000002">
    <property type="protein sequence ID" value="SIS90922.1"/>
    <property type="molecule type" value="Genomic_DNA"/>
</dbReference>
<keyword evidence="5" id="KW-0547">Nucleotide-binding</keyword>
<dbReference type="Proteomes" id="UP000186917">
    <property type="component" value="Unassembled WGS sequence"/>
</dbReference>
<dbReference type="GO" id="GO:0005524">
    <property type="term" value="F:ATP binding"/>
    <property type="evidence" value="ECO:0007669"/>
    <property type="project" value="UniProtKB-KW"/>
</dbReference>
<evidence type="ECO:0000256" key="3">
    <source>
        <dbReference type="ARBA" id="ARBA00022553"/>
    </source>
</evidence>
<keyword evidence="7" id="KW-0067">ATP-binding</keyword>
<evidence type="ECO:0000256" key="6">
    <source>
        <dbReference type="ARBA" id="ARBA00022777"/>
    </source>
</evidence>
<feature type="domain" description="Histidine kinase/HSP90-like ATPase" evidence="10">
    <location>
        <begin position="202"/>
        <end position="303"/>
    </location>
</feature>
<dbReference type="Pfam" id="PF07568">
    <property type="entry name" value="HisKA_2"/>
    <property type="match status" value="1"/>
</dbReference>
<dbReference type="InterPro" id="IPR036890">
    <property type="entry name" value="HATPase_C_sf"/>
</dbReference>
<accession>A0A173MI98</accession>
<dbReference type="OrthoDB" id="1223659at2"/>
<dbReference type="GO" id="GO:0004673">
    <property type="term" value="F:protein histidine kinase activity"/>
    <property type="evidence" value="ECO:0007669"/>
    <property type="project" value="UniProtKB-EC"/>
</dbReference>
<name>A0A173MI98_9BACT</name>
<dbReference type="InterPro" id="IPR011495">
    <property type="entry name" value="Sig_transdc_His_kin_sub2_dim/P"/>
</dbReference>
<reference evidence="12" key="1">
    <citation type="submission" date="2017-01" db="EMBL/GenBank/DDBJ databases">
        <authorList>
            <person name="Varghese N."/>
            <person name="Submissions S."/>
        </authorList>
    </citation>
    <scope>NUCLEOTIDE SEQUENCE [LARGE SCALE GENOMIC DNA]</scope>
    <source>
        <strain evidence="12">DSM 21054</strain>
    </source>
</reference>
<dbReference type="InterPro" id="IPR003594">
    <property type="entry name" value="HATPase_dom"/>
</dbReference>
<keyword evidence="12" id="KW-1185">Reference proteome</keyword>
<evidence type="ECO:0000313" key="11">
    <source>
        <dbReference type="EMBL" id="SIS90922.1"/>
    </source>
</evidence>
<evidence type="ECO:0000256" key="8">
    <source>
        <dbReference type="SAM" id="Coils"/>
    </source>
</evidence>
<evidence type="ECO:0000256" key="9">
    <source>
        <dbReference type="SAM" id="Phobius"/>
    </source>
</evidence>
<keyword evidence="9" id="KW-0472">Membrane</keyword>
<keyword evidence="8" id="KW-0175">Coiled coil</keyword>
<dbReference type="Pfam" id="PF02518">
    <property type="entry name" value="HATPase_c"/>
    <property type="match status" value="1"/>
</dbReference>